<comment type="similarity">
    <text evidence="1">Belongs to the AAA ATPase family. RarA/MGS1/WRNIP1 subfamily.</text>
</comment>
<dbReference type="FunFam" id="1.20.272.10:FF:000001">
    <property type="entry name" value="Putative AAA family ATPase"/>
    <property type="match status" value="1"/>
</dbReference>
<dbReference type="SMART" id="SM00382">
    <property type="entry name" value="AAA"/>
    <property type="match status" value="1"/>
</dbReference>
<keyword evidence="2" id="KW-0547">Nucleotide-binding</keyword>
<dbReference type="GO" id="GO:0003677">
    <property type="term" value="F:DNA binding"/>
    <property type="evidence" value="ECO:0007669"/>
    <property type="project" value="InterPro"/>
</dbReference>
<accession>A0A1F5EVX2</accession>
<dbReference type="STRING" id="1817816.A2Y64_02230"/>
<dbReference type="AlphaFoldDB" id="A0A1F5EVX2"/>
<dbReference type="GO" id="GO:0000731">
    <property type="term" value="P:DNA synthesis involved in DNA repair"/>
    <property type="evidence" value="ECO:0007669"/>
    <property type="project" value="TreeGrafter"/>
</dbReference>
<evidence type="ECO:0000256" key="2">
    <source>
        <dbReference type="ARBA" id="ARBA00022741"/>
    </source>
</evidence>
<feature type="region of interest" description="Disordered" evidence="4">
    <location>
        <begin position="438"/>
        <end position="465"/>
    </location>
</feature>
<protein>
    <recommendedName>
        <fullName evidence="5">AAA+ ATPase domain-containing protein</fullName>
    </recommendedName>
</protein>
<comment type="caution">
    <text evidence="6">The sequence shown here is derived from an EMBL/GenBank/DDBJ whole genome shotgun (WGS) entry which is preliminary data.</text>
</comment>
<dbReference type="PANTHER" id="PTHR13779">
    <property type="entry name" value="WERNER HELICASE-INTERACTING PROTEIN 1 FAMILY MEMBER"/>
    <property type="match status" value="1"/>
</dbReference>
<dbReference type="Gene3D" id="1.10.3710.10">
    <property type="entry name" value="DNA polymerase III clamp loader subunits, C-terminal domain"/>
    <property type="match status" value="1"/>
</dbReference>
<keyword evidence="3" id="KW-0067">ATP-binding</keyword>
<dbReference type="GO" id="GO:0016887">
    <property type="term" value="F:ATP hydrolysis activity"/>
    <property type="evidence" value="ECO:0007669"/>
    <property type="project" value="InterPro"/>
</dbReference>
<dbReference type="PANTHER" id="PTHR13779:SF7">
    <property type="entry name" value="ATPASE WRNIP1"/>
    <property type="match status" value="1"/>
</dbReference>
<dbReference type="GO" id="GO:0005524">
    <property type="term" value="F:ATP binding"/>
    <property type="evidence" value="ECO:0007669"/>
    <property type="project" value="UniProtKB-KW"/>
</dbReference>
<dbReference type="GO" id="GO:0006261">
    <property type="term" value="P:DNA-templated DNA replication"/>
    <property type="evidence" value="ECO:0007669"/>
    <property type="project" value="TreeGrafter"/>
</dbReference>
<evidence type="ECO:0000259" key="5">
    <source>
        <dbReference type="SMART" id="SM00382"/>
    </source>
</evidence>
<dbReference type="SUPFAM" id="SSF52540">
    <property type="entry name" value="P-loop containing nucleoside triphosphate hydrolases"/>
    <property type="match status" value="1"/>
</dbReference>
<dbReference type="Gene3D" id="3.40.50.300">
    <property type="entry name" value="P-loop containing nucleotide triphosphate hydrolases"/>
    <property type="match status" value="1"/>
</dbReference>
<reference evidence="6 7" key="1">
    <citation type="journal article" date="2016" name="Nat. Commun.">
        <title>Thousands of microbial genomes shed light on interconnected biogeochemical processes in an aquifer system.</title>
        <authorList>
            <person name="Anantharaman K."/>
            <person name="Brown C.T."/>
            <person name="Hug L.A."/>
            <person name="Sharon I."/>
            <person name="Castelle C.J."/>
            <person name="Probst A.J."/>
            <person name="Thomas B.C."/>
            <person name="Singh A."/>
            <person name="Wilkins M.J."/>
            <person name="Karaoz U."/>
            <person name="Brodie E.L."/>
            <person name="Williams K.H."/>
            <person name="Hubbard S.S."/>
            <person name="Banfield J.F."/>
        </authorList>
    </citation>
    <scope>NUCLEOTIDE SEQUENCE [LARGE SCALE GENOMIC DNA]</scope>
</reference>
<dbReference type="InterPro" id="IPR008921">
    <property type="entry name" value="DNA_pol3_clamp-load_cplx_C"/>
</dbReference>
<dbReference type="Pfam" id="PF12002">
    <property type="entry name" value="MgsA_C"/>
    <property type="match status" value="1"/>
</dbReference>
<dbReference type="InterPro" id="IPR032423">
    <property type="entry name" value="AAA_assoc_2"/>
</dbReference>
<dbReference type="Proteomes" id="UP000177187">
    <property type="component" value="Unassembled WGS sequence"/>
</dbReference>
<dbReference type="SUPFAM" id="SSF48019">
    <property type="entry name" value="post-AAA+ oligomerization domain-like"/>
    <property type="match status" value="1"/>
</dbReference>
<dbReference type="Pfam" id="PF00004">
    <property type="entry name" value="AAA"/>
    <property type="match status" value="1"/>
</dbReference>
<dbReference type="Gene3D" id="1.20.272.10">
    <property type="match status" value="1"/>
</dbReference>
<dbReference type="InterPro" id="IPR003593">
    <property type="entry name" value="AAA+_ATPase"/>
</dbReference>
<name>A0A1F5EVX2_9BACT</name>
<dbReference type="InterPro" id="IPR021886">
    <property type="entry name" value="MgsA_C"/>
</dbReference>
<evidence type="ECO:0000256" key="4">
    <source>
        <dbReference type="SAM" id="MobiDB-lite"/>
    </source>
</evidence>
<organism evidence="6 7">
    <name type="scientific">Candidatus Coatesbacteria bacterium RBG_13_66_14</name>
    <dbReference type="NCBI Taxonomy" id="1817816"/>
    <lineage>
        <taxon>Bacteria</taxon>
        <taxon>Candidatus Coatesiibacteriota</taxon>
    </lineage>
</organism>
<dbReference type="CDD" id="cd00009">
    <property type="entry name" value="AAA"/>
    <property type="match status" value="1"/>
</dbReference>
<gene>
    <name evidence="6" type="ORF">A2Y64_02230</name>
</gene>
<dbReference type="GO" id="GO:0008047">
    <property type="term" value="F:enzyme activator activity"/>
    <property type="evidence" value="ECO:0007669"/>
    <property type="project" value="TreeGrafter"/>
</dbReference>
<dbReference type="InterPro" id="IPR051314">
    <property type="entry name" value="AAA_ATPase_RarA/MGS1/WRNIP1"/>
</dbReference>
<dbReference type="Gene3D" id="1.10.8.60">
    <property type="match status" value="1"/>
</dbReference>
<dbReference type="EMBL" id="MFAF01000147">
    <property type="protein sequence ID" value="OGD71543.1"/>
    <property type="molecule type" value="Genomic_DNA"/>
</dbReference>
<evidence type="ECO:0000256" key="1">
    <source>
        <dbReference type="ARBA" id="ARBA00008959"/>
    </source>
</evidence>
<dbReference type="InterPro" id="IPR027417">
    <property type="entry name" value="P-loop_NTPase"/>
</dbReference>
<sequence length="465" mass="49844">MIVEELFDSLPEPDAPLAYRMRPVTLAEVVGQDKIIGPGTPLRTAVERGRLPSLILYGPPGSGKTTIALAAAAQVGGRVARLNAVTAKVDDVRRVVAEAKRARQARLSKPVVLFIDEIHRFNRAQQDALLPAVESGVVTFIGATVHNPYTSVIGALLSRSIVLELEPLEPGHIRSLLERALADGERGLGGMKIIAADGFLDRLADYAGGDARRALAALELAAVTATADGDDKISLGVEDAERVTREQSPLHDRAGDYHYDRVSAFIKSMRGGDPDAAVYWMVLALEGGEDPRFLARRIVICASEDVGNADPRALAVAVAAAQALELIGMPEAAYNLVQAAVYVASAPKSNACGSALTLAREYVKEKPAIPVPGHLRGTGYRGAGMLGRGEGYLYPHDYPGGFTRQEYLGVEPVRFYFPKGIGVEGELARRLAERWPERGFLKEEDGPARDGGPDQGDDGREIKFP</sequence>
<proteinExistence type="inferred from homology"/>
<dbReference type="GO" id="GO:0017116">
    <property type="term" value="F:single-stranded DNA helicase activity"/>
    <property type="evidence" value="ECO:0007669"/>
    <property type="project" value="TreeGrafter"/>
</dbReference>
<evidence type="ECO:0000313" key="6">
    <source>
        <dbReference type="EMBL" id="OGD71543.1"/>
    </source>
</evidence>
<evidence type="ECO:0000313" key="7">
    <source>
        <dbReference type="Proteomes" id="UP000177187"/>
    </source>
</evidence>
<dbReference type="InterPro" id="IPR003959">
    <property type="entry name" value="ATPase_AAA_core"/>
</dbReference>
<dbReference type="Pfam" id="PF16193">
    <property type="entry name" value="AAA_assoc_2"/>
    <property type="match status" value="1"/>
</dbReference>
<feature type="domain" description="AAA+ ATPase" evidence="5">
    <location>
        <begin position="50"/>
        <end position="169"/>
    </location>
</feature>
<evidence type="ECO:0000256" key="3">
    <source>
        <dbReference type="ARBA" id="ARBA00022840"/>
    </source>
</evidence>